<dbReference type="CDD" id="cd05260">
    <property type="entry name" value="GDP_MD_SDR_e"/>
    <property type="match status" value="1"/>
</dbReference>
<feature type="domain" description="NAD(P)-binding" evidence="7">
    <location>
        <begin position="5"/>
        <end position="310"/>
    </location>
</feature>
<dbReference type="EC" id="4.2.1.47" evidence="4"/>
<dbReference type="SUPFAM" id="SSF51735">
    <property type="entry name" value="NAD(P)-binding Rossmann-fold domains"/>
    <property type="match status" value="1"/>
</dbReference>
<dbReference type="Gene3D" id="3.40.50.720">
    <property type="entry name" value="NAD(P)-binding Rossmann-like Domain"/>
    <property type="match status" value="1"/>
</dbReference>
<evidence type="ECO:0000259" key="7">
    <source>
        <dbReference type="Pfam" id="PF16363"/>
    </source>
</evidence>
<dbReference type="FunFam" id="3.40.50.720:FF:000924">
    <property type="entry name" value="GDP-mannose 4,6 dehydratase"/>
    <property type="match status" value="1"/>
</dbReference>
<dbReference type="Proteomes" id="UP000199564">
    <property type="component" value="Unassembled WGS sequence"/>
</dbReference>
<reference evidence="9" key="1">
    <citation type="submission" date="2016-10" db="EMBL/GenBank/DDBJ databases">
        <authorList>
            <person name="Varghese N."/>
            <person name="Submissions S."/>
        </authorList>
    </citation>
    <scope>NUCLEOTIDE SEQUENCE [LARGE SCALE GENOMIC DNA]</scope>
    <source>
        <strain evidence="9">DSM 15282</strain>
    </source>
</reference>
<proteinExistence type="inferred from homology"/>
<evidence type="ECO:0000256" key="6">
    <source>
        <dbReference type="ARBA" id="ARBA00059383"/>
    </source>
</evidence>
<dbReference type="Pfam" id="PF16363">
    <property type="entry name" value="GDP_Man_Dehyd"/>
    <property type="match status" value="1"/>
</dbReference>
<accession>A0A1I5JNF9</accession>
<dbReference type="PANTHER" id="PTHR43715:SF1">
    <property type="entry name" value="GDP-MANNOSE 4,6 DEHYDRATASE"/>
    <property type="match status" value="1"/>
</dbReference>
<dbReference type="STRING" id="226506.SAMN04488519_11314"/>
<sequence>MKTALITGISGQDGAYLAQLLLQKGYKVIGLSRQTDRKAFHRLTYLGIEEKVILDTCDLAVLQEVIDFLETHKPDEIYNLAAQSSVGQSFQFPQETFTFNTLSVMNLLEGIRRFDKKIRFYQASSSEMFGNVSLQNLPIKESLLFHPASPYGISKASAHWLAVNYREAYGLFTACGILFNHESALRGENFVIKKIINTAVQIRNGEAEELTVGNLAISRDWGYAPKYVEAMWRMLQKDSPSDYVICSGQVTSLLELLNQVFLKLDLDLRTHIRIDPNLLRSLDLAIIYGDNAKAKQELDWEYEMDTLGLISKLIEDEKDWMNWKKTRFE</sequence>
<dbReference type="RefSeq" id="WP_091655531.1">
    <property type="nucleotide sequence ID" value="NZ_FOVW01000013.1"/>
</dbReference>
<protein>
    <recommendedName>
        <fullName evidence="4">GDP-mannose 4,6-dehydratase</fullName>
        <ecNumber evidence="4">4.2.1.47</ecNumber>
    </recommendedName>
</protein>
<name>A0A1I5JNF9_9BACT</name>
<comment type="cofactor">
    <cofactor evidence="2">
        <name>NADP(+)</name>
        <dbReference type="ChEBI" id="CHEBI:58349"/>
    </cofactor>
</comment>
<dbReference type="InterPro" id="IPR006368">
    <property type="entry name" value="GDP_Man_deHydtase"/>
</dbReference>
<evidence type="ECO:0000256" key="3">
    <source>
        <dbReference type="ARBA" id="ARBA00009263"/>
    </source>
</evidence>
<dbReference type="GO" id="GO:0008446">
    <property type="term" value="F:GDP-mannose 4,6-dehydratase activity"/>
    <property type="evidence" value="ECO:0007669"/>
    <property type="project" value="UniProtKB-EC"/>
</dbReference>
<comment type="catalytic activity">
    <reaction evidence="1">
        <text>GDP-alpha-D-mannose = GDP-4-dehydro-alpha-D-rhamnose + H2O</text>
        <dbReference type="Rhea" id="RHEA:23820"/>
        <dbReference type="ChEBI" id="CHEBI:15377"/>
        <dbReference type="ChEBI" id="CHEBI:57527"/>
        <dbReference type="ChEBI" id="CHEBI:57964"/>
        <dbReference type="EC" id="4.2.1.47"/>
    </reaction>
</comment>
<comment type="similarity">
    <text evidence="3">Belongs to the NAD(P)-dependent epimerase/dehydratase family. GDP-mannose 4,6-dehydratase subfamily.</text>
</comment>
<keyword evidence="9" id="KW-1185">Reference proteome</keyword>
<evidence type="ECO:0000313" key="9">
    <source>
        <dbReference type="Proteomes" id="UP000199564"/>
    </source>
</evidence>
<evidence type="ECO:0000256" key="5">
    <source>
        <dbReference type="ARBA" id="ARBA00023239"/>
    </source>
</evidence>
<keyword evidence="5" id="KW-0456">Lyase</keyword>
<dbReference type="InterPro" id="IPR016040">
    <property type="entry name" value="NAD(P)-bd_dom"/>
</dbReference>
<dbReference type="EMBL" id="FOVW01000013">
    <property type="protein sequence ID" value="SFO74259.1"/>
    <property type="molecule type" value="Genomic_DNA"/>
</dbReference>
<dbReference type="GO" id="GO:0042351">
    <property type="term" value="P:'de novo' GDP-L-fucose biosynthetic process"/>
    <property type="evidence" value="ECO:0007669"/>
    <property type="project" value="TreeGrafter"/>
</dbReference>
<dbReference type="InterPro" id="IPR036291">
    <property type="entry name" value="NAD(P)-bd_dom_sf"/>
</dbReference>
<comment type="function">
    <text evidence="6">Catalyzes the conversion of GDP-D-mannose to GDP-4-dehydro-6-deoxy-D-mannose.</text>
</comment>
<evidence type="ECO:0000256" key="1">
    <source>
        <dbReference type="ARBA" id="ARBA00000188"/>
    </source>
</evidence>
<organism evidence="8 9">
    <name type="scientific">Algoriphagus ornithinivorans</name>
    <dbReference type="NCBI Taxonomy" id="226506"/>
    <lineage>
        <taxon>Bacteria</taxon>
        <taxon>Pseudomonadati</taxon>
        <taxon>Bacteroidota</taxon>
        <taxon>Cytophagia</taxon>
        <taxon>Cytophagales</taxon>
        <taxon>Cyclobacteriaceae</taxon>
        <taxon>Algoriphagus</taxon>
    </lineage>
</organism>
<dbReference type="Gene3D" id="3.90.25.10">
    <property type="entry name" value="UDP-galactose 4-epimerase, domain 1"/>
    <property type="match status" value="1"/>
</dbReference>
<evidence type="ECO:0000313" key="8">
    <source>
        <dbReference type="EMBL" id="SFO74259.1"/>
    </source>
</evidence>
<evidence type="ECO:0000256" key="4">
    <source>
        <dbReference type="ARBA" id="ARBA00011989"/>
    </source>
</evidence>
<dbReference type="PANTHER" id="PTHR43715">
    <property type="entry name" value="GDP-MANNOSE 4,6-DEHYDRATASE"/>
    <property type="match status" value="1"/>
</dbReference>
<evidence type="ECO:0000256" key="2">
    <source>
        <dbReference type="ARBA" id="ARBA00001937"/>
    </source>
</evidence>
<gene>
    <name evidence="8" type="ORF">SAMN04488519_11314</name>
</gene>
<dbReference type="AlphaFoldDB" id="A0A1I5JNF9"/>